<organism evidence="1 2">
    <name type="scientific">Kipferlia bialata</name>
    <dbReference type="NCBI Taxonomy" id="797122"/>
    <lineage>
        <taxon>Eukaryota</taxon>
        <taxon>Metamonada</taxon>
        <taxon>Carpediemonas-like organisms</taxon>
        <taxon>Kipferlia</taxon>
    </lineage>
</organism>
<accession>A0A9K3GS82</accession>
<name>A0A9K3GS82_9EUKA</name>
<dbReference type="AlphaFoldDB" id="A0A9K3GS82"/>
<keyword evidence="2" id="KW-1185">Reference proteome</keyword>
<feature type="non-terminal residue" evidence="1">
    <location>
        <position position="1"/>
    </location>
</feature>
<reference evidence="1 2" key="1">
    <citation type="journal article" date="2018" name="PLoS ONE">
        <title>The draft genome of Kipferlia bialata reveals reductive genome evolution in fornicate parasites.</title>
        <authorList>
            <person name="Tanifuji G."/>
            <person name="Takabayashi S."/>
            <person name="Kume K."/>
            <person name="Takagi M."/>
            <person name="Nakayama T."/>
            <person name="Kamikawa R."/>
            <person name="Inagaki Y."/>
            <person name="Hashimoto T."/>
        </authorList>
    </citation>
    <scope>NUCLEOTIDE SEQUENCE [LARGE SCALE GENOMIC DNA]</scope>
    <source>
        <strain evidence="1">NY0173</strain>
    </source>
</reference>
<evidence type="ECO:0000313" key="2">
    <source>
        <dbReference type="Proteomes" id="UP000265618"/>
    </source>
</evidence>
<proteinExistence type="predicted"/>
<evidence type="ECO:0000313" key="1">
    <source>
        <dbReference type="EMBL" id="GIQ92880.1"/>
    </source>
</evidence>
<sequence length="65" mass="7500">FLYGLEDNSIQGLLFRFNNMSNEIAQLEVTCSDSEKELLKTKSQFPRWIEFFSKHCVCVCVCVCG</sequence>
<comment type="caution">
    <text evidence="1">The sequence shown here is derived from an EMBL/GenBank/DDBJ whole genome shotgun (WGS) entry which is preliminary data.</text>
</comment>
<dbReference type="Proteomes" id="UP000265618">
    <property type="component" value="Unassembled WGS sequence"/>
</dbReference>
<gene>
    <name evidence="1" type="ORF">KIPB_016923</name>
</gene>
<dbReference type="EMBL" id="BDIP01010818">
    <property type="protein sequence ID" value="GIQ92880.1"/>
    <property type="molecule type" value="Genomic_DNA"/>
</dbReference>
<protein>
    <submittedName>
        <fullName evidence="1">Uncharacterized protein</fullName>
    </submittedName>
</protein>